<evidence type="ECO:0000256" key="4">
    <source>
        <dbReference type="SAM" id="SignalP"/>
    </source>
</evidence>
<comment type="caution">
    <text evidence="6">The sequence shown here is derived from an EMBL/GenBank/DDBJ whole genome shotgun (WGS) entry which is preliminary data.</text>
</comment>
<dbReference type="InterPro" id="IPR039424">
    <property type="entry name" value="SBP_5"/>
</dbReference>
<dbReference type="Gene3D" id="3.90.76.10">
    <property type="entry name" value="Dipeptide-binding Protein, Domain 1"/>
    <property type="match status" value="1"/>
</dbReference>
<evidence type="ECO:0000256" key="1">
    <source>
        <dbReference type="ARBA" id="ARBA00004418"/>
    </source>
</evidence>
<dbReference type="OrthoDB" id="9803988at2"/>
<dbReference type="PANTHER" id="PTHR30290:SF38">
    <property type="entry name" value="D,D-DIPEPTIDE-BINDING PERIPLASMIC PROTEIN DDPA-RELATED"/>
    <property type="match status" value="1"/>
</dbReference>
<sequence>MTYALRQSLAAALLAGTALCAAGPVLAEETPKTGGTLIYATNGGPGHLDPHAGSALIDLEVMHQIYEGLLTIDADYNTAPMLAESYELSADGLTLTFKLRQGVKFHDGSVMTSKDVKASYERYGKVSSNASLLADVAGYEIPDDHTFIIKFKKLNATFVDALKSPVYPVSILPASQAEKPAREAEMIGTGPFKVGEWLRDSHIILEKFADYSVDPRPTSGYAGEKKVYVDRVRVNFLSETTARAAALQTGEAHVVSPIGPQAVKTLSGVSEVKLVEIVPFCQQYLIVNTQQAPTDKSEIRKALRTAVNAEDISIVAGDPATLNGSMSYPGGFYYDEAQASAWYNLNDPDKASAMLKEAGYSNDEIVLQTNTNYDYMRDSIVLLDEQLQAAGFNSRVDVTDWPTQSANMNTGSGRWNVATTSFCSNPLLGPQQWRSVVYLFPQLKSEPVMDENYAKIYSSLDPQERRTAWLNIEKQILDEGYMIKIANRASVRGYRPEAVGGYREYYMNFFWGVWMR</sequence>
<protein>
    <submittedName>
        <fullName evidence="6">ABC transporter substrate-binding protein</fullName>
    </submittedName>
</protein>
<evidence type="ECO:0000313" key="7">
    <source>
        <dbReference type="Proteomes" id="UP000282125"/>
    </source>
</evidence>
<comment type="similarity">
    <text evidence="2">Belongs to the bacterial solute-binding protein 5 family.</text>
</comment>
<dbReference type="EMBL" id="RRAZ01000008">
    <property type="protein sequence ID" value="RRH76146.1"/>
    <property type="molecule type" value="Genomic_DNA"/>
</dbReference>
<keyword evidence="7" id="KW-1185">Reference proteome</keyword>
<proteinExistence type="inferred from homology"/>
<dbReference type="GO" id="GO:1904680">
    <property type="term" value="F:peptide transmembrane transporter activity"/>
    <property type="evidence" value="ECO:0007669"/>
    <property type="project" value="TreeGrafter"/>
</dbReference>
<comment type="subcellular location">
    <subcellularLocation>
        <location evidence="1">Periplasm</location>
    </subcellularLocation>
</comment>
<feature type="domain" description="Solute-binding protein family 5" evidence="5">
    <location>
        <begin position="79"/>
        <end position="411"/>
    </location>
</feature>
<dbReference type="Pfam" id="PF00496">
    <property type="entry name" value="SBP_bac_5"/>
    <property type="match status" value="1"/>
</dbReference>
<accession>A0A3P3DR44</accession>
<dbReference type="InterPro" id="IPR000914">
    <property type="entry name" value="SBP_5_dom"/>
</dbReference>
<dbReference type="Gene3D" id="3.10.105.10">
    <property type="entry name" value="Dipeptide-binding Protein, Domain 3"/>
    <property type="match status" value="1"/>
</dbReference>
<dbReference type="AlphaFoldDB" id="A0A3P3DR44"/>
<dbReference type="RefSeq" id="WP_124964285.1">
    <property type="nucleotide sequence ID" value="NZ_RRAZ01000008.1"/>
</dbReference>
<reference evidence="6 7" key="1">
    <citation type="submission" date="2018-11" db="EMBL/GenBank/DDBJ databases">
        <title>Gemmobacter sp. nov., YIM 102744-1 draft genome.</title>
        <authorList>
            <person name="Li G."/>
            <person name="Jiang Y."/>
        </authorList>
    </citation>
    <scope>NUCLEOTIDE SEQUENCE [LARGE SCALE GENOMIC DNA]</scope>
    <source>
        <strain evidence="6 7">YIM 102744-1</strain>
    </source>
</reference>
<keyword evidence="3 4" id="KW-0732">Signal</keyword>
<feature type="signal peptide" evidence="4">
    <location>
        <begin position="1"/>
        <end position="27"/>
    </location>
</feature>
<dbReference type="InterPro" id="IPR030678">
    <property type="entry name" value="Peptide/Ni-bd"/>
</dbReference>
<name>A0A3P3DR44_9RHOB</name>
<dbReference type="Gene3D" id="3.40.190.10">
    <property type="entry name" value="Periplasmic binding protein-like II"/>
    <property type="match status" value="1"/>
</dbReference>
<feature type="chain" id="PRO_5018123356" evidence="4">
    <location>
        <begin position="28"/>
        <end position="516"/>
    </location>
</feature>
<dbReference type="SUPFAM" id="SSF53850">
    <property type="entry name" value="Periplasmic binding protein-like II"/>
    <property type="match status" value="1"/>
</dbReference>
<gene>
    <name evidence="6" type="ORF">EG244_06925</name>
</gene>
<dbReference type="PIRSF" id="PIRSF002741">
    <property type="entry name" value="MppA"/>
    <property type="match status" value="1"/>
</dbReference>
<dbReference type="PANTHER" id="PTHR30290">
    <property type="entry name" value="PERIPLASMIC BINDING COMPONENT OF ABC TRANSPORTER"/>
    <property type="match status" value="1"/>
</dbReference>
<dbReference type="Proteomes" id="UP000282125">
    <property type="component" value="Unassembled WGS sequence"/>
</dbReference>
<organism evidence="6 7">
    <name type="scientific">Falsigemmobacter faecalis</name>
    <dbReference type="NCBI Taxonomy" id="2488730"/>
    <lineage>
        <taxon>Bacteria</taxon>
        <taxon>Pseudomonadati</taxon>
        <taxon>Pseudomonadota</taxon>
        <taxon>Alphaproteobacteria</taxon>
        <taxon>Rhodobacterales</taxon>
        <taxon>Paracoccaceae</taxon>
        <taxon>Falsigemmobacter</taxon>
    </lineage>
</organism>
<dbReference type="GO" id="GO:0015833">
    <property type="term" value="P:peptide transport"/>
    <property type="evidence" value="ECO:0007669"/>
    <property type="project" value="TreeGrafter"/>
</dbReference>
<evidence type="ECO:0000313" key="6">
    <source>
        <dbReference type="EMBL" id="RRH76146.1"/>
    </source>
</evidence>
<dbReference type="GO" id="GO:0030288">
    <property type="term" value="C:outer membrane-bounded periplasmic space"/>
    <property type="evidence" value="ECO:0007669"/>
    <property type="project" value="UniProtKB-ARBA"/>
</dbReference>
<evidence type="ECO:0000259" key="5">
    <source>
        <dbReference type="Pfam" id="PF00496"/>
    </source>
</evidence>
<dbReference type="GO" id="GO:0043190">
    <property type="term" value="C:ATP-binding cassette (ABC) transporter complex"/>
    <property type="evidence" value="ECO:0007669"/>
    <property type="project" value="InterPro"/>
</dbReference>
<evidence type="ECO:0000256" key="2">
    <source>
        <dbReference type="ARBA" id="ARBA00005695"/>
    </source>
</evidence>
<evidence type="ECO:0000256" key="3">
    <source>
        <dbReference type="ARBA" id="ARBA00022729"/>
    </source>
</evidence>